<keyword evidence="2" id="KW-0479">Metal-binding</keyword>
<comment type="similarity">
    <text evidence="1">Belongs to the FAH family.</text>
</comment>
<evidence type="ECO:0000256" key="2">
    <source>
        <dbReference type="ARBA" id="ARBA00022723"/>
    </source>
</evidence>
<dbReference type="Gene3D" id="3.90.850.10">
    <property type="entry name" value="Fumarylacetoacetase-like, C-terminal domain"/>
    <property type="match status" value="1"/>
</dbReference>
<dbReference type="PANTHER" id="PTHR11820:SF112">
    <property type="entry name" value="FUMARYLACETOACETATE HYDROLASE FAMILY PROTEIN (AFU_ORTHOLOGUE AFUA_1G02370)-RELATED"/>
    <property type="match status" value="1"/>
</dbReference>
<dbReference type="PANTHER" id="PTHR11820">
    <property type="entry name" value="ACYLPYRUVASE"/>
    <property type="match status" value="1"/>
</dbReference>
<dbReference type="SUPFAM" id="SSF56529">
    <property type="entry name" value="FAH"/>
    <property type="match status" value="1"/>
</dbReference>
<dbReference type="GO" id="GO:0006107">
    <property type="term" value="P:oxaloacetate metabolic process"/>
    <property type="evidence" value="ECO:0007669"/>
    <property type="project" value="UniProtKB-ARBA"/>
</dbReference>
<evidence type="ECO:0000256" key="1">
    <source>
        <dbReference type="ARBA" id="ARBA00010211"/>
    </source>
</evidence>
<gene>
    <name evidence="4" type="ORF">K469DRAFT_675338</name>
</gene>
<feature type="domain" description="Fumarylacetoacetase-like C-terminal" evidence="3">
    <location>
        <begin position="83"/>
        <end position="300"/>
    </location>
</feature>
<organism evidence="4 5">
    <name type="scientific">Zopfia rhizophila CBS 207.26</name>
    <dbReference type="NCBI Taxonomy" id="1314779"/>
    <lineage>
        <taxon>Eukaryota</taxon>
        <taxon>Fungi</taxon>
        <taxon>Dikarya</taxon>
        <taxon>Ascomycota</taxon>
        <taxon>Pezizomycotina</taxon>
        <taxon>Dothideomycetes</taxon>
        <taxon>Dothideomycetes incertae sedis</taxon>
        <taxon>Zopfiaceae</taxon>
        <taxon>Zopfia</taxon>
    </lineage>
</organism>
<dbReference type="InterPro" id="IPR011234">
    <property type="entry name" value="Fumarylacetoacetase-like_C"/>
</dbReference>
<evidence type="ECO:0000313" key="4">
    <source>
        <dbReference type="EMBL" id="KAF2178512.1"/>
    </source>
</evidence>
<keyword evidence="5" id="KW-1185">Reference proteome</keyword>
<dbReference type="GO" id="GO:0050163">
    <property type="term" value="F:oxaloacetate tautomerase activity"/>
    <property type="evidence" value="ECO:0007669"/>
    <property type="project" value="UniProtKB-ARBA"/>
</dbReference>
<dbReference type="InterPro" id="IPR036663">
    <property type="entry name" value="Fumarylacetoacetase_C_sf"/>
</dbReference>
<reference evidence="4" key="1">
    <citation type="journal article" date="2020" name="Stud. Mycol.">
        <title>101 Dothideomycetes genomes: a test case for predicting lifestyles and emergence of pathogens.</title>
        <authorList>
            <person name="Haridas S."/>
            <person name="Albert R."/>
            <person name="Binder M."/>
            <person name="Bloem J."/>
            <person name="Labutti K."/>
            <person name="Salamov A."/>
            <person name="Andreopoulos B."/>
            <person name="Baker S."/>
            <person name="Barry K."/>
            <person name="Bills G."/>
            <person name="Bluhm B."/>
            <person name="Cannon C."/>
            <person name="Castanera R."/>
            <person name="Culley D."/>
            <person name="Daum C."/>
            <person name="Ezra D."/>
            <person name="Gonzalez J."/>
            <person name="Henrissat B."/>
            <person name="Kuo A."/>
            <person name="Liang C."/>
            <person name="Lipzen A."/>
            <person name="Lutzoni F."/>
            <person name="Magnuson J."/>
            <person name="Mondo S."/>
            <person name="Nolan M."/>
            <person name="Ohm R."/>
            <person name="Pangilinan J."/>
            <person name="Park H.-J."/>
            <person name="Ramirez L."/>
            <person name="Alfaro M."/>
            <person name="Sun H."/>
            <person name="Tritt A."/>
            <person name="Yoshinaga Y."/>
            <person name="Zwiers L.-H."/>
            <person name="Turgeon B."/>
            <person name="Goodwin S."/>
            <person name="Spatafora J."/>
            <person name="Crous P."/>
            <person name="Grigoriev I."/>
        </authorList>
    </citation>
    <scope>NUCLEOTIDE SEQUENCE</scope>
    <source>
        <strain evidence="4">CBS 207.26</strain>
    </source>
</reference>
<sequence>MKPSPVKAVSKTWRRLIQFVSKDGTHHYGEPILPPGNTSINSAKIARIVDGHPFILGRHTVTNRVAEIARFKAPIRPTHVYAIRCLGLNYRSHAAEANLPIPEHPILFYKPLGSLCGPLQPIPIPLVAQDPPTVDYECELVVIIGKECKNVTEEEALDYVGGYCVGNDVSHREWQLQRGGGQWGFGKGFDYWAPFGPGIVRPELFGDRDPGRSMGEGRGLKIWTKLNGETVQKGWTGDMIFGVAKTISFLSQGTKLFPGMMIFMGTPPGVGMGHNPPLWLADGDVVEVGLEGVGSCVNIIQYES</sequence>
<dbReference type="Pfam" id="PF01557">
    <property type="entry name" value="FAA_hydrolase"/>
    <property type="match status" value="1"/>
</dbReference>
<name>A0A6A6DJA7_9PEZI</name>
<dbReference type="FunFam" id="3.90.850.10:FF:000002">
    <property type="entry name" value="2-hydroxyhepta-2,4-diene-1,7-dioate isomerase"/>
    <property type="match status" value="1"/>
</dbReference>
<dbReference type="Proteomes" id="UP000800200">
    <property type="component" value="Unassembled WGS sequence"/>
</dbReference>
<accession>A0A6A6DJA7</accession>
<evidence type="ECO:0000259" key="3">
    <source>
        <dbReference type="Pfam" id="PF01557"/>
    </source>
</evidence>
<dbReference type="AlphaFoldDB" id="A0A6A6DJA7"/>
<proteinExistence type="inferred from homology"/>
<dbReference type="GO" id="GO:0046872">
    <property type="term" value="F:metal ion binding"/>
    <property type="evidence" value="ECO:0007669"/>
    <property type="project" value="UniProtKB-KW"/>
</dbReference>
<dbReference type="EMBL" id="ML994674">
    <property type="protein sequence ID" value="KAF2178512.1"/>
    <property type="molecule type" value="Genomic_DNA"/>
</dbReference>
<evidence type="ECO:0000313" key="5">
    <source>
        <dbReference type="Proteomes" id="UP000800200"/>
    </source>
</evidence>
<protein>
    <recommendedName>
        <fullName evidence="3">Fumarylacetoacetase-like C-terminal domain-containing protein</fullName>
    </recommendedName>
</protein>
<dbReference type="OrthoDB" id="411064at2759"/>